<reference evidence="3 4" key="1">
    <citation type="submission" date="2018-05" db="EMBL/GenBank/DDBJ databases">
        <title>Nocardioides silvaticus genome.</title>
        <authorList>
            <person name="Li C."/>
            <person name="Wang G."/>
        </authorList>
    </citation>
    <scope>NUCLEOTIDE SEQUENCE [LARGE SCALE GENOMIC DNA]</scope>
    <source>
        <strain evidence="3 4">CCTCC AB 2018079</strain>
    </source>
</reference>
<organism evidence="3 4">
    <name type="scientific">Nocardioides silvaticus</name>
    <dbReference type="NCBI Taxonomy" id="2201891"/>
    <lineage>
        <taxon>Bacteria</taxon>
        <taxon>Bacillati</taxon>
        <taxon>Actinomycetota</taxon>
        <taxon>Actinomycetes</taxon>
        <taxon>Propionibacteriales</taxon>
        <taxon>Nocardioidaceae</taxon>
        <taxon>Nocardioides</taxon>
    </lineage>
</organism>
<comment type="caution">
    <text evidence="3">The sequence shown here is derived from an EMBL/GenBank/DDBJ whole genome shotgun (WGS) entry which is preliminary data.</text>
</comment>
<proteinExistence type="predicted"/>
<dbReference type="InterPro" id="IPR012914">
    <property type="entry name" value="PucR_dom"/>
</dbReference>
<keyword evidence="4" id="KW-1185">Reference proteome</keyword>
<dbReference type="InterPro" id="IPR025736">
    <property type="entry name" value="PucR_C-HTH_dom"/>
</dbReference>
<evidence type="ECO:0000259" key="2">
    <source>
        <dbReference type="Pfam" id="PF13556"/>
    </source>
</evidence>
<dbReference type="OrthoDB" id="8450798at2"/>
<dbReference type="PANTHER" id="PTHR33744">
    <property type="entry name" value="CARBOHYDRATE DIACID REGULATOR"/>
    <property type="match status" value="1"/>
</dbReference>
<dbReference type="Pfam" id="PF07905">
    <property type="entry name" value="PucR"/>
    <property type="match status" value="1"/>
</dbReference>
<sequence length="477" mass="50660">MVDVAQLLAQPELALEPVHLPRPDAEVRWVATSELADPAPFLEGGELLLTTGLATKGWRSQWRGYVGRLAEAGVVGLALGVGLTHERVPAGLRRACEEHGLNLVVVPPATTFVAISRAAARLIQAREDAESRLAMEAQRRLTAAATRNEPSVGVVTELARLLDGATFLLAPDGRVVQEPRGPRREQADLDEAREVLARIRPQGLRAASTYGDELVTTLLVPVGLRDRPVGYLGAVMAGRASGVRRSAVTTAVAVLGLVAEQERSDREAGRRVRRTVLELLASGDADAAALLAGAVDAPPVPRRGRVLRAAGPIDALDDALASLERVRVLAAPVDDELWAFCATTRSTRLAGTLAAAGLRVGVGETPLAAGRALARATAAEPVVHWDRLVREGPVGLLDDDVAAAFSASFLAPLDDTQVATLSAFLRHHGSRLKVADELGLHRNTVRNRLDAIASALDRDLDDPDVRVAAWLAVEARR</sequence>
<dbReference type="AlphaFoldDB" id="A0A316TGE5"/>
<feature type="domain" description="Purine catabolism PurC-like" evidence="1">
    <location>
        <begin position="24"/>
        <end position="123"/>
    </location>
</feature>
<dbReference type="EMBL" id="QGDD01000004">
    <property type="protein sequence ID" value="PWN02868.1"/>
    <property type="molecule type" value="Genomic_DNA"/>
</dbReference>
<feature type="domain" description="PucR C-terminal helix-turn-helix" evidence="2">
    <location>
        <begin position="418"/>
        <end position="475"/>
    </location>
</feature>
<evidence type="ECO:0000313" key="3">
    <source>
        <dbReference type="EMBL" id="PWN02868.1"/>
    </source>
</evidence>
<evidence type="ECO:0000313" key="4">
    <source>
        <dbReference type="Proteomes" id="UP000245507"/>
    </source>
</evidence>
<name>A0A316TGE5_9ACTN</name>
<protein>
    <submittedName>
        <fullName evidence="3">PucR family transcriptional regulator</fullName>
    </submittedName>
</protein>
<evidence type="ECO:0000259" key="1">
    <source>
        <dbReference type="Pfam" id="PF07905"/>
    </source>
</evidence>
<dbReference type="Gene3D" id="1.10.10.2840">
    <property type="entry name" value="PucR C-terminal helix-turn-helix domain"/>
    <property type="match status" value="1"/>
</dbReference>
<dbReference type="RefSeq" id="WP_109693669.1">
    <property type="nucleotide sequence ID" value="NZ_QGDD01000004.1"/>
</dbReference>
<dbReference type="InterPro" id="IPR042070">
    <property type="entry name" value="PucR_C-HTH_sf"/>
</dbReference>
<dbReference type="InterPro" id="IPR051448">
    <property type="entry name" value="CdaR-like_regulators"/>
</dbReference>
<dbReference type="Pfam" id="PF13556">
    <property type="entry name" value="HTH_30"/>
    <property type="match status" value="1"/>
</dbReference>
<dbReference type="Proteomes" id="UP000245507">
    <property type="component" value="Unassembled WGS sequence"/>
</dbReference>
<accession>A0A316TGE5</accession>
<gene>
    <name evidence="3" type="ORF">DJ010_10735</name>
</gene>
<dbReference type="PANTHER" id="PTHR33744:SF1">
    <property type="entry name" value="DNA-BINDING TRANSCRIPTIONAL ACTIVATOR ADER"/>
    <property type="match status" value="1"/>
</dbReference>